<dbReference type="SUPFAM" id="SSF55347">
    <property type="entry name" value="Glyceraldehyde-3-phosphate dehydrogenase-like, C-terminal domain"/>
    <property type="match status" value="1"/>
</dbReference>
<dbReference type="Pfam" id="PF01408">
    <property type="entry name" value="GFO_IDH_MocA"/>
    <property type="match status" value="1"/>
</dbReference>
<dbReference type="Pfam" id="PF22725">
    <property type="entry name" value="GFO_IDH_MocA_C3"/>
    <property type="match status" value="1"/>
</dbReference>
<sequence>MNEVLSFGMVGGGIGSLIGEVHHKAASFDRKAKLIAGCFSRSYDNTLSTGKKLGLDSRRLYKNFREMTEKEGARKDKIDFVIIVTPNNSHFEMAKAFLEKGINVVCDKPLTLKVEEAEVLTNLAKKRDLLCCVTYTYSGYPMVKHAREIISRGEIGKIRMVMGEYLQEWLAMPVEKEEGNKQASWRTDPKYSGNSNCVADIGSHIENTVSYTTGLEIDSLCANLDIFVKGRALDDNAGVLLKYTSGARGIYWCSQVAIGYNNGLKIRVLGEKGSVEWEQEKPDYLKVAFYGRPVQILSRGRDNLYPLALRVSRLPGGHPEGVYEAFANIYSNFSDALLAKKAGKPFQNKKEVDFPTFEDGARGVKFINLCVESSQRGACWISIK</sequence>
<evidence type="ECO:0000259" key="2">
    <source>
        <dbReference type="Pfam" id="PF22725"/>
    </source>
</evidence>
<dbReference type="InterPro" id="IPR051317">
    <property type="entry name" value="Gfo/Idh/MocA_oxidoreduct"/>
</dbReference>
<dbReference type="InterPro" id="IPR036291">
    <property type="entry name" value="NAD(P)-bd_dom_sf"/>
</dbReference>
<dbReference type="InterPro" id="IPR000683">
    <property type="entry name" value="Gfo/Idh/MocA-like_OxRdtase_N"/>
</dbReference>
<dbReference type="STRING" id="1797291.A2V47_06180"/>
<dbReference type="EMBL" id="MEYH01000099">
    <property type="protein sequence ID" value="OGD13842.1"/>
    <property type="molecule type" value="Genomic_DNA"/>
</dbReference>
<evidence type="ECO:0000259" key="1">
    <source>
        <dbReference type="Pfam" id="PF01408"/>
    </source>
</evidence>
<protein>
    <submittedName>
        <fullName evidence="3">Oxidoreductase</fullName>
    </submittedName>
</protein>
<dbReference type="Proteomes" id="UP000177701">
    <property type="component" value="Unassembled WGS sequence"/>
</dbReference>
<proteinExistence type="predicted"/>
<dbReference type="AlphaFoldDB" id="A0A1F5A5J8"/>
<comment type="caution">
    <text evidence="3">The sequence shown here is derived from an EMBL/GenBank/DDBJ whole genome shotgun (WGS) entry which is preliminary data.</text>
</comment>
<gene>
    <name evidence="3" type="ORF">A2V47_06180</name>
</gene>
<dbReference type="PANTHER" id="PTHR43708:SF3">
    <property type="entry name" value="OXIDOREDUCTASE"/>
    <property type="match status" value="1"/>
</dbReference>
<feature type="domain" description="Gfo/Idh/MocA-like oxidoreductase N-terminal" evidence="1">
    <location>
        <begin position="6"/>
        <end position="134"/>
    </location>
</feature>
<dbReference type="Gene3D" id="3.30.360.10">
    <property type="entry name" value="Dihydrodipicolinate Reductase, domain 2"/>
    <property type="match status" value="1"/>
</dbReference>
<dbReference type="Gene3D" id="3.40.50.720">
    <property type="entry name" value="NAD(P)-binding Rossmann-like Domain"/>
    <property type="match status" value="1"/>
</dbReference>
<dbReference type="SUPFAM" id="SSF51735">
    <property type="entry name" value="NAD(P)-binding Rossmann-fold domains"/>
    <property type="match status" value="1"/>
</dbReference>
<evidence type="ECO:0000313" key="3">
    <source>
        <dbReference type="EMBL" id="OGD13842.1"/>
    </source>
</evidence>
<dbReference type="InterPro" id="IPR055170">
    <property type="entry name" value="GFO_IDH_MocA-like_dom"/>
</dbReference>
<organism evidence="3 4">
    <name type="scientific">Candidatus Sediminicultor quintus</name>
    <dbReference type="NCBI Taxonomy" id="1797291"/>
    <lineage>
        <taxon>Bacteria</taxon>
        <taxon>Pseudomonadati</taxon>
        <taxon>Atribacterota</taxon>
        <taxon>Candidatus Phoenicimicrobiia</taxon>
        <taxon>Candidatus Pheonicimicrobiales</taxon>
        <taxon>Candidatus Phoenicimicrobiaceae</taxon>
        <taxon>Candidatus Sediminicultor</taxon>
    </lineage>
</organism>
<dbReference type="PANTHER" id="PTHR43708">
    <property type="entry name" value="CONSERVED EXPRESSED OXIDOREDUCTASE (EUROFUNG)"/>
    <property type="match status" value="1"/>
</dbReference>
<feature type="domain" description="GFO/IDH/MocA-like oxidoreductase" evidence="2">
    <location>
        <begin position="144"/>
        <end position="276"/>
    </location>
</feature>
<name>A0A1F5A5J8_9BACT</name>
<reference evidence="3 4" key="1">
    <citation type="journal article" date="2016" name="Nat. Commun.">
        <title>Thousands of microbial genomes shed light on interconnected biogeochemical processes in an aquifer system.</title>
        <authorList>
            <person name="Anantharaman K."/>
            <person name="Brown C.T."/>
            <person name="Hug L.A."/>
            <person name="Sharon I."/>
            <person name="Castelle C.J."/>
            <person name="Probst A.J."/>
            <person name="Thomas B.C."/>
            <person name="Singh A."/>
            <person name="Wilkins M.J."/>
            <person name="Karaoz U."/>
            <person name="Brodie E.L."/>
            <person name="Williams K.H."/>
            <person name="Hubbard S.S."/>
            <person name="Banfield J.F."/>
        </authorList>
    </citation>
    <scope>NUCLEOTIDE SEQUENCE [LARGE SCALE GENOMIC DNA]</scope>
</reference>
<accession>A0A1F5A5J8</accession>
<evidence type="ECO:0000313" key="4">
    <source>
        <dbReference type="Proteomes" id="UP000177701"/>
    </source>
</evidence>
<dbReference type="GO" id="GO:0000166">
    <property type="term" value="F:nucleotide binding"/>
    <property type="evidence" value="ECO:0007669"/>
    <property type="project" value="InterPro"/>
</dbReference>